<dbReference type="InterPro" id="IPR029063">
    <property type="entry name" value="SAM-dependent_MTases_sf"/>
</dbReference>
<dbReference type="Gene3D" id="3.40.50.150">
    <property type="entry name" value="Vaccinia Virus protein VP39"/>
    <property type="match status" value="1"/>
</dbReference>
<proteinExistence type="predicted"/>
<feature type="transmembrane region" description="Helical" evidence="1">
    <location>
        <begin position="12"/>
        <end position="32"/>
    </location>
</feature>
<evidence type="ECO:0008006" key="4">
    <source>
        <dbReference type="Google" id="ProtNLM"/>
    </source>
</evidence>
<name>A0AAD5SIY4_9FUNG</name>
<dbReference type="Proteomes" id="UP001212841">
    <property type="component" value="Unassembled WGS sequence"/>
</dbReference>
<keyword evidence="1" id="KW-0472">Membrane</keyword>
<comment type="caution">
    <text evidence="2">The sequence shown here is derived from an EMBL/GenBank/DDBJ whole genome shotgun (WGS) entry which is preliminary data.</text>
</comment>
<evidence type="ECO:0000313" key="3">
    <source>
        <dbReference type="Proteomes" id="UP001212841"/>
    </source>
</evidence>
<accession>A0AAD5SIY4</accession>
<gene>
    <name evidence="2" type="ORF">HK097_002138</name>
</gene>
<evidence type="ECO:0000256" key="1">
    <source>
        <dbReference type="SAM" id="Phobius"/>
    </source>
</evidence>
<keyword evidence="3" id="KW-1185">Reference proteome</keyword>
<keyword evidence="1" id="KW-0812">Transmembrane</keyword>
<evidence type="ECO:0000313" key="2">
    <source>
        <dbReference type="EMBL" id="KAJ3054312.1"/>
    </source>
</evidence>
<reference evidence="2" key="1">
    <citation type="submission" date="2020-05" db="EMBL/GenBank/DDBJ databases">
        <title>Phylogenomic resolution of chytrid fungi.</title>
        <authorList>
            <person name="Stajich J.E."/>
            <person name="Amses K."/>
            <person name="Simmons R."/>
            <person name="Seto K."/>
            <person name="Myers J."/>
            <person name="Bonds A."/>
            <person name="Quandt C.A."/>
            <person name="Barry K."/>
            <person name="Liu P."/>
            <person name="Grigoriev I."/>
            <person name="Longcore J.E."/>
            <person name="James T.Y."/>
        </authorList>
    </citation>
    <scope>NUCLEOTIDE SEQUENCE</scope>
    <source>
        <strain evidence="2">JEL0318</strain>
    </source>
</reference>
<protein>
    <recommendedName>
        <fullName evidence="4">Methyltransferase FkbM domain-containing protein</fullName>
    </recommendedName>
</protein>
<dbReference type="SUPFAM" id="SSF53335">
    <property type="entry name" value="S-adenosyl-L-methionine-dependent methyltransferases"/>
    <property type="match status" value="1"/>
</dbReference>
<feature type="non-terminal residue" evidence="2">
    <location>
        <position position="231"/>
    </location>
</feature>
<sequence>MIQPTRLHRRTLTTYIPFIIFLLSLLIIINHLHPGALRLPTHSIRFSSHTDKCDWSSLPVPLRVAIASSAAGKGCYKVVLHENKDSISEELWEGNMWEENVRLALKTAMKFVGMDNVRNEKKVFLDAGANIGVHSLFYASQNYSVHAFEPTHSSRIRLLCSLSINKFHKNMHVYPYVLSNSSDHKTICMRSQDPANLGATGVSYEGCDPKDLVETMTIDEWWVGVVGKRPV</sequence>
<organism evidence="2 3">
    <name type="scientific">Rhizophlyctis rosea</name>
    <dbReference type="NCBI Taxonomy" id="64517"/>
    <lineage>
        <taxon>Eukaryota</taxon>
        <taxon>Fungi</taxon>
        <taxon>Fungi incertae sedis</taxon>
        <taxon>Chytridiomycota</taxon>
        <taxon>Chytridiomycota incertae sedis</taxon>
        <taxon>Chytridiomycetes</taxon>
        <taxon>Rhizophlyctidales</taxon>
        <taxon>Rhizophlyctidaceae</taxon>
        <taxon>Rhizophlyctis</taxon>
    </lineage>
</organism>
<dbReference type="AlphaFoldDB" id="A0AAD5SIY4"/>
<keyword evidence="1" id="KW-1133">Transmembrane helix</keyword>
<dbReference type="EMBL" id="JADGJD010000145">
    <property type="protein sequence ID" value="KAJ3054312.1"/>
    <property type="molecule type" value="Genomic_DNA"/>
</dbReference>